<accession>A0A0Z8LL99</accession>
<dbReference type="AlphaFoldDB" id="A0A0Z8LL99"/>
<evidence type="ECO:0000313" key="2">
    <source>
        <dbReference type="EMBL" id="CYV92754.1"/>
    </source>
</evidence>
<proteinExistence type="predicted"/>
<dbReference type="EMBL" id="FIJK01000001">
    <property type="protein sequence ID" value="CYV92754.1"/>
    <property type="molecule type" value="Genomic_DNA"/>
</dbReference>
<name>A0A0Z8LL99_STRSU</name>
<feature type="transmembrane region" description="Helical" evidence="1">
    <location>
        <begin position="6"/>
        <end position="27"/>
    </location>
</feature>
<keyword evidence="1" id="KW-1133">Transmembrane helix</keyword>
<sequence>MGVFLFFTFAICYLVGIIAITIAFKFFRRK</sequence>
<evidence type="ECO:0000256" key="1">
    <source>
        <dbReference type="SAM" id="Phobius"/>
    </source>
</evidence>
<reference evidence="2 3" key="1">
    <citation type="submission" date="2016-02" db="EMBL/GenBank/DDBJ databases">
        <authorList>
            <consortium name="Pathogen Informatics"/>
        </authorList>
    </citation>
    <scope>NUCLEOTIDE SEQUENCE [LARGE SCALE GENOMIC DNA]</scope>
    <source>
        <strain evidence="2 3">SS1013</strain>
    </source>
</reference>
<keyword evidence="1" id="KW-0812">Transmembrane</keyword>
<gene>
    <name evidence="2" type="ORF">ERS132539_00047</name>
</gene>
<keyword evidence="1" id="KW-0472">Membrane</keyword>
<protein>
    <submittedName>
        <fullName evidence="2">Uncharacterized protein</fullName>
    </submittedName>
</protein>
<organism evidence="2 3">
    <name type="scientific">Streptococcus suis</name>
    <dbReference type="NCBI Taxonomy" id="1307"/>
    <lineage>
        <taxon>Bacteria</taxon>
        <taxon>Bacillati</taxon>
        <taxon>Bacillota</taxon>
        <taxon>Bacilli</taxon>
        <taxon>Lactobacillales</taxon>
        <taxon>Streptococcaceae</taxon>
        <taxon>Streptococcus</taxon>
    </lineage>
</organism>
<dbReference type="Proteomes" id="UP000069526">
    <property type="component" value="Unassembled WGS sequence"/>
</dbReference>
<evidence type="ECO:0000313" key="3">
    <source>
        <dbReference type="Proteomes" id="UP000069526"/>
    </source>
</evidence>